<dbReference type="AlphaFoldDB" id="A0A382NCC2"/>
<protein>
    <submittedName>
        <fullName evidence="1">Uncharacterized protein</fullName>
    </submittedName>
</protein>
<sequence>MGAGRAHLGQVDLAEQERFFIGDAGDDFSQCAGDETLPLKLDACTALLEQRGDQHFGVALGYWPGSRETF</sequence>
<reference evidence="1" key="1">
    <citation type="submission" date="2018-05" db="EMBL/GenBank/DDBJ databases">
        <authorList>
            <person name="Lanie J.A."/>
            <person name="Ng W.-L."/>
            <person name="Kazmierczak K.M."/>
            <person name="Andrzejewski T.M."/>
            <person name="Davidsen T.M."/>
            <person name="Wayne K.J."/>
            <person name="Tettelin H."/>
            <person name="Glass J.I."/>
            <person name="Rusch D."/>
            <person name="Podicherti R."/>
            <person name="Tsui H.-C.T."/>
            <person name="Winkler M.E."/>
        </authorList>
    </citation>
    <scope>NUCLEOTIDE SEQUENCE</scope>
</reference>
<feature type="non-terminal residue" evidence="1">
    <location>
        <position position="70"/>
    </location>
</feature>
<proteinExistence type="predicted"/>
<accession>A0A382NCC2</accession>
<dbReference type="EMBL" id="UINC01099524">
    <property type="protein sequence ID" value="SVC58864.1"/>
    <property type="molecule type" value="Genomic_DNA"/>
</dbReference>
<organism evidence="1">
    <name type="scientific">marine metagenome</name>
    <dbReference type="NCBI Taxonomy" id="408172"/>
    <lineage>
        <taxon>unclassified sequences</taxon>
        <taxon>metagenomes</taxon>
        <taxon>ecological metagenomes</taxon>
    </lineage>
</organism>
<name>A0A382NCC2_9ZZZZ</name>
<evidence type="ECO:0000313" key="1">
    <source>
        <dbReference type="EMBL" id="SVC58864.1"/>
    </source>
</evidence>
<gene>
    <name evidence="1" type="ORF">METZ01_LOCUS311718</name>
</gene>